<evidence type="ECO:0000256" key="1">
    <source>
        <dbReference type="ARBA" id="ARBA00004477"/>
    </source>
</evidence>
<proteinExistence type="inferred from homology"/>
<evidence type="ECO:0000256" key="6">
    <source>
        <dbReference type="ARBA" id="ARBA00022892"/>
    </source>
</evidence>
<dbReference type="EMBL" id="CVMT01000007">
    <property type="protein sequence ID" value="CRG90222.1"/>
    <property type="molecule type" value="Genomic_DNA"/>
</dbReference>
<feature type="transmembrane region" description="Helical" evidence="12">
    <location>
        <begin position="167"/>
        <end position="185"/>
    </location>
</feature>
<evidence type="ECO:0000256" key="12">
    <source>
        <dbReference type="SAM" id="Phobius"/>
    </source>
</evidence>
<dbReference type="STRING" id="28573.A0A0U1M4A1"/>
<dbReference type="OMA" id="CILIWAI"/>
<keyword evidence="4 12" id="KW-0812">Transmembrane</keyword>
<feature type="transmembrane region" description="Helical" evidence="12">
    <location>
        <begin position="135"/>
        <end position="155"/>
    </location>
</feature>
<evidence type="ECO:0000256" key="8">
    <source>
        <dbReference type="ARBA" id="ARBA00022989"/>
    </source>
</evidence>
<evidence type="ECO:0000256" key="5">
    <source>
        <dbReference type="ARBA" id="ARBA00022824"/>
    </source>
</evidence>
<dbReference type="GO" id="GO:0005789">
    <property type="term" value="C:endoplasmic reticulum membrane"/>
    <property type="evidence" value="ECO:0007669"/>
    <property type="project" value="UniProtKB-SubCell"/>
</dbReference>
<protein>
    <submittedName>
        <fullName evidence="13">ER lumen protein retaining receptor</fullName>
    </submittedName>
</protein>
<evidence type="ECO:0000313" key="14">
    <source>
        <dbReference type="Proteomes" id="UP000054383"/>
    </source>
</evidence>
<dbReference type="GO" id="GO:0046923">
    <property type="term" value="F:ER retention sequence binding"/>
    <property type="evidence" value="ECO:0007669"/>
    <property type="project" value="InterPro"/>
</dbReference>
<gene>
    <name evidence="13" type="ORF">PISL3812_07265</name>
</gene>
<feature type="transmembrane region" description="Helical" evidence="12">
    <location>
        <begin position="63"/>
        <end position="88"/>
    </location>
</feature>
<feature type="transmembrane region" description="Helical" evidence="12">
    <location>
        <begin position="100"/>
        <end position="123"/>
    </location>
</feature>
<sequence>MKMNVFRILADVAHISSKCILIWAIHWNRSSEGVSLLTQVLYAMVFVTRYLDLFRASHWREGQAYLIFFKLFYIFTSFYIIALMTYVYARTREREKSWKLATWCVLGSAIGAPIVMGIWAAAIKESYPRHWFTETTWAFSIILESVCVLPQLLLLRQTTVPTVIDSYYLITLGSYRALYILNWLVRGFGEEHYWDPVADIFGVIQTLFYIDFAWVYYTRQRVKLRGGGVVDSEDFQRSWVVGKILNSRAVRNRIQEEEEEPLDPETGGERETTHGWGPRGISVSADETLSSHQGG</sequence>
<feature type="transmembrane region" description="Helical" evidence="12">
    <location>
        <begin position="197"/>
        <end position="217"/>
    </location>
</feature>
<keyword evidence="5" id="KW-0256">Endoplasmic reticulum</keyword>
<feature type="region of interest" description="Disordered" evidence="11">
    <location>
        <begin position="255"/>
        <end position="295"/>
    </location>
</feature>
<feature type="compositionally biased region" description="Polar residues" evidence="11">
    <location>
        <begin position="285"/>
        <end position="295"/>
    </location>
</feature>
<keyword evidence="8 12" id="KW-1133">Transmembrane helix</keyword>
<dbReference type="GO" id="GO:0006621">
    <property type="term" value="P:protein retention in ER lumen"/>
    <property type="evidence" value="ECO:0007669"/>
    <property type="project" value="InterPro"/>
</dbReference>
<evidence type="ECO:0000256" key="9">
    <source>
        <dbReference type="ARBA" id="ARBA00023136"/>
    </source>
</evidence>
<evidence type="ECO:0000313" key="13">
    <source>
        <dbReference type="EMBL" id="CRG90222.1"/>
    </source>
</evidence>
<dbReference type="InterPro" id="IPR000133">
    <property type="entry name" value="ER_ret_rcpt"/>
</dbReference>
<dbReference type="GO" id="GO:0016192">
    <property type="term" value="P:vesicle-mediated transport"/>
    <property type="evidence" value="ECO:0007669"/>
    <property type="project" value="UniProtKB-KW"/>
</dbReference>
<evidence type="ECO:0000256" key="4">
    <source>
        <dbReference type="ARBA" id="ARBA00022692"/>
    </source>
</evidence>
<keyword evidence="10 13" id="KW-0675">Receptor</keyword>
<comment type="subcellular location">
    <subcellularLocation>
        <location evidence="1">Endoplasmic reticulum membrane</location>
        <topology evidence="1">Multi-pass membrane protein</topology>
    </subcellularLocation>
</comment>
<keyword evidence="7" id="KW-0653">Protein transport</keyword>
<organism evidence="13 14">
    <name type="scientific">Talaromyces islandicus</name>
    <name type="common">Penicillium islandicum</name>
    <dbReference type="NCBI Taxonomy" id="28573"/>
    <lineage>
        <taxon>Eukaryota</taxon>
        <taxon>Fungi</taxon>
        <taxon>Dikarya</taxon>
        <taxon>Ascomycota</taxon>
        <taxon>Pezizomycotina</taxon>
        <taxon>Eurotiomycetes</taxon>
        <taxon>Eurotiomycetidae</taxon>
        <taxon>Eurotiales</taxon>
        <taxon>Trichocomaceae</taxon>
        <taxon>Talaromyces</taxon>
        <taxon>Talaromyces sect. Islandici</taxon>
    </lineage>
</organism>
<evidence type="ECO:0000256" key="7">
    <source>
        <dbReference type="ARBA" id="ARBA00022927"/>
    </source>
</evidence>
<evidence type="ECO:0000256" key="10">
    <source>
        <dbReference type="ARBA" id="ARBA00023170"/>
    </source>
</evidence>
<dbReference type="OrthoDB" id="7694678at2759"/>
<feature type="transmembrane region" description="Helical" evidence="12">
    <location>
        <begin position="33"/>
        <end position="51"/>
    </location>
</feature>
<keyword evidence="14" id="KW-1185">Reference proteome</keyword>
<keyword evidence="6" id="KW-0931">ER-Golgi transport</keyword>
<dbReference type="PRINTS" id="PR00660">
    <property type="entry name" value="ERLUMENR"/>
</dbReference>
<keyword evidence="3" id="KW-0813">Transport</keyword>
<evidence type="ECO:0000256" key="11">
    <source>
        <dbReference type="SAM" id="MobiDB-lite"/>
    </source>
</evidence>
<comment type="similarity">
    <text evidence="2">Belongs to the ERD2 family.</text>
</comment>
<dbReference type="PANTHER" id="PTHR10585">
    <property type="entry name" value="ER LUMEN PROTEIN RETAINING RECEPTOR"/>
    <property type="match status" value="1"/>
</dbReference>
<evidence type="ECO:0000256" key="2">
    <source>
        <dbReference type="ARBA" id="ARBA00010120"/>
    </source>
</evidence>
<evidence type="ECO:0000256" key="3">
    <source>
        <dbReference type="ARBA" id="ARBA00022448"/>
    </source>
</evidence>
<keyword evidence="9 12" id="KW-0472">Membrane</keyword>
<name>A0A0U1M4A1_TALIS</name>
<dbReference type="GO" id="GO:0015031">
    <property type="term" value="P:protein transport"/>
    <property type="evidence" value="ECO:0007669"/>
    <property type="project" value="UniProtKB-KW"/>
</dbReference>
<dbReference type="Proteomes" id="UP000054383">
    <property type="component" value="Unassembled WGS sequence"/>
</dbReference>
<accession>A0A0U1M4A1</accession>
<dbReference type="Pfam" id="PF00810">
    <property type="entry name" value="ER_lumen_recept"/>
    <property type="match status" value="1"/>
</dbReference>
<dbReference type="AlphaFoldDB" id="A0A0U1M4A1"/>
<reference evidence="13 14" key="1">
    <citation type="submission" date="2015-04" db="EMBL/GenBank/DDBJ databases">
        <authorList>
            <person name="Syromyatnikov M.Y."/>
            <person name="Popov V.N."/>
        </authorList>
    </citation>
    <scope>NUCLEOTIDE SEQUENCE [LARGE SCALE GENOMIC DNA]</scope>
    <source>
        <strain evidence="13">WF-38-12</strain>
    </source>
</reference>